<organism evidence="1 2">
    <name type="scientific">Pleurodeles waltl</name>
    <name type="common">Iberian ribbed newt</name>
    <dbReference type="NCBI Taxonomy" id="8319"/>
    <lineage>
        <taxon>Eukaryota</taxon>
        <taxon>Metazoa</taxon>
        <taxon>Chordata</taxon>
        <taxon>Craniata</taxon>
        <taxon>Vertebrata</taxon>
        <taxon>Euteleostomi</taxon>
        <taxon>Amphibia</taxon>
        <taxon>Batrachia</taxon>
        <taxon>Caudata</taxon>
        <taxon>Salamandroidea</taxon>
        <taxon>Salamandridae</taxon>
        <taxon>Pleurodelinae</taxon>
        <taxon>Pleurodeles</taxon>
    </lineage>
</organism>
<gene>
    <name evidence="1" type="ORF">NDU88_006316</name>
</gene>
<keyword evidence="2" id="KW-1185">Reference proteome</keyword>
<protein>
    <submittedName>
        <fullName evidence="1">Uncharacterized protein</fullName>
    </submittedName>
</protein>
<accession>A0AAV7X3U1</accession>
<proteinExistence type="predicted"/>
<reference evidence="1" key="1">
    <citation type="journal article" date="2022" name="bioRxiv">
        <title>Sequencing and chromosome-scale assembly of the giantPleurodeles waltlgenome.</title>
        <authorList>
            <person name="Brown T."/>
            <person name="Elewa A."/>
            <person name="Iarovenko S."/>
            <person name="Subramanian E."/>
            <person name="Araus A.J."/>
            <person name="Petzold A."/>
            <person name="Susuki M."/>
            <person name="Suzuki K.-i.T."/>
            <person name="Hayashi T."/>
            <person name="Toyoda A."/>
            <person name="Oliveira C."/>
            <person name="Osipova E."/>
            <person name="Leigh N.D."/>
            <person name="Simon A."/>
            <person name="Yun M.H."/>
        </authorList>
    </citation>
    <scope>NUCLEOTIDE SEQUENCE</scope>
    <source>
        <strain evidence="1">20211129_DDA</strain>
        <tissue evidence="1">Liver</tissue>
    </source>
</reference>
<dbReference type="AlphaFoldDB" id="A0AAV7X3U1"/>
<evidence type="ECO:0000313" key="2">
    <source>
        <dbReference type="Proteomes" id="UP001066276"/>
    </source>
</evidence>
<dbReference type="Proteomes" id="UP001066276">
    <property type="component" value="Chromosome 1_1"/>
</dbReference>
<evidence type="ECO:0000313" key="1">
    <source>
        <dbReference type="EMBL" id="KAJ1218739.1"/>
    </source>
</evidence>
<dbReference type="EMBL" id="JANPWB010000001">
    <property type="protein sequence ID" value="KAJ1218739.1"/>
    <property type="molecule type" value="Genomic_DNA"/>
</dbReference>
<name>A0AAV7X3U1_PLEWA</name>
<sequence length="210" mass="23066">MLGTRPLLRKSRCPKGVQFIRVTTGGQGRLAVEERHRAAVAEDLGLRNLLLTENLLGGLCLKTLAGPDSDTLGAPVDIQEVKAAFKALVAGITQGTDGLPPEFYQRFVGALSPRLEEMYLEAYKKGELLTSSRKAVVIPLPKSLLFYERSQFVKEVKGSPEHVMSSVLHFCICNNDADTQMRRPFHVTFYYCFAKKLKPVASPAGEDAVG</sequence>
<comment type="caution">
    <text evidence="1">The sequence shown here is derived from an EMBL/GenBank/DDBJ whole genome shotgun (WGS) entry which is preliminary data.</text>
</comment>